<reference evidence="9" key="1">
    <citation type="submission" date="2020-11" db="EMBL/GenBank/DDBJ databases">
        <authorList>
            <person name="Tran Van P."/>
        </authorList>
    </citation>
    <scope>NUCLEOTIDE SEQUENCE</scope>
</reference>
<dbReference type="Pfam" id="PF12895">
    <property type="entry name" value="ANAPC3"/>
    <property type="match status" value="1"/>
</dbReference>
<evidence type="ECO:0000256" key="1">
    <source>
        <dbReference type="ARBA" id="ARBA00022618"/>
    </source>
</evidence>
<dbReference type="PANTHER" id="PTHR12558:SF9">
    <property type="entry name" value="CELL DIVISION CYCLE PROTEIN 16 HOMOLOG"/>
    <property type="match status" value="1"/>
</dbReference>
<dbReference type="Pfam" id="PF13181">
    <property type="entry name" value="TPR_8"/>
    <property type="match status" value="1"/>
</dbReference>
<feature type="repeat" description="TPR" evidence="7">
    <location>
        <begin position="475"/>
        <end position="508"/>
    </location>
</feature>
<evidence type="ECO:0000256" key="4">
    <source>
        <dbReference type="ARBA" id="ARBA00022786"/>
    </source>
</evidence>
<feature type="repeat" description="TPR" evidence="7">
    <location>
        <begin position="397"/>
        <end position="430"/>
    </location>
</feature>
<dbReference type="GO" id="GO:0031145">
    <property type="term" value="P:anaphase-promoting complex-dependent catabolic process"/>
    <property type="evidence" value="ECO:0007669"/>
    <property type="project" value="TreeGrafter"/>
</dbReference>
<dbReference type="Pfam" id="PF13414">
    <property type="entry name" value="TPR_11"/>
    <property type="match status" value="1"/>
</dbReference>
<protein>
    <recommendedName>
        <fullName evidence="11">Cell division cycle protein 16</fullName>
    </recommendedName>
</protein>
<dbReference type="PANTHER" id="PTHR12558">
    <property type="entry name" value="CELL DIVISION CYCLE 16,23,27"/>
    <property type="match status" value="1"/>
</dbReference>
<evidence type="ECO:0000256" key="3">
    <source>
        <dbReference type="ARBA" id="ARBA00022776"/>
    </source>
</evidence>
<accession>A0A7R9KGS4</accession>
<name>A0A7R9KGS4_9ACAR</name>
<dbReference type="GO" id="GO:0005737">
    <property type="term" value="C:cytoplasm"/>
    <property type="evidence" value="ECO:0007669"/>
    <property type="project" value="TreeGrafter"/>
</dbReference>
<dbReference type="PROSITE" id="PS50005">
    <property type="entry name" value="TPR"/>
    <property type="match status" value="3"/>
</dbReference>
<dbReference type="EMBL" id="OC855203">
    <property type="protein sequence ID" value="CAD7621482.1"/>
    <property type="molecule type" value="Genomic_DNA"/>
</dbReference>
<evidence type="ECO:0000256" key="8">
    <source>
        <dbReference type="SAM" id="MobiDB-lite"/>
    </source>
</evidence>
<dbReference type="Gene3D" id="1.25.40.10">
    <property type="entry name" value="Tetratricopeptide repeat domain"/>
    <property type="match status" value="1"/>
</dbReference>
<dbReference type="GO" id="GO:0005680">
    <property type="term" value="C:anaphase-promoting complex"/>
    <property type="evidence" value="ECO:0007669"/>
    <property type="project" value="TreeGrafter"/>
</dbReference>
<gene>
    <name evidence="9" type="ORF">OSB1V03_LOCUS1953</name>
</gene>
<evidence type="ECO:0008006" key="11">
    <source>
        <dbReference type="Google" id="ProtNLM"/>
    </source>
</evidence>
<dbReference type="EMBL" id="CAJPIZ010000628">
    <property type="protein sequence ID" value="CAG2101912.1"/>
    <property type="molecule type" value="Genomic_DNA"/>
</dbReference>
<evidence type="ECO:0000256" key="2">
    <source>
        <dbReference type="ARBA" id="ARBA00022737"/>
    </source>
</evidence>
<proteinExistence type="predicted"/>
<keyword evidence="6" id="KW-0131">Cell cycle</keyword>
<dbReference type="SUPFAM" id="SSF48452">
    <property type="entry name" value="TPR-like"/>
    <property type="match status" value="2"/>
</dbReference>
<feature type="region of interest" description="Disordered" evidence="8">
    <location>
        <begin position="607"/>
        <end position="628"/>
    </location>
</feature>
<keyword evidence="1" id="KW-0132">Cell division</keyword>
<keyword evidence="4" id="KW-0833">Ubl conjugation pathway</keyword>
<keyword evidence="5 7" id="KW-0802">TPR repeat</keyword>
<keyword evidence="2" id="KW-0677">Repeat</keyword>
<dbReference type="InterPro" id="IPR019734">
    <property type="entry name" value="TPR_rpt"/>
</dbReference>
<evidence type="ECO:0000313" key="10">
    <source>
        <dbReference type="Proteomes" id="UP000759131"/>
    </source>
</evidence>
<organism evidence="9">
    <name type="scientific">Medioppia subpectinata</name>
    <dbReference type="NCBI Taxonomy" id="1979941"/>
    <lineage>
        <taxon>Eukaryota</taxon>
        <taxon>Metazoa</taxon>
        <taxon>Ecdysozoa</taxon>
        <taxon>Arthropoda</taxon>
        <taxon>Chelicerata</taxon>
        <taxon>Arachnida</taxon>
        <taxon>Acari</taxon>
        <taxon>Acariformes</taxon>
        <taxon>Sarcoptiformes</taxon>
        <taxon>Oribatida</taxon>
        <taxon>Brachypylina</taxon>
        <taxon>Oppioidea</taxon>
        <taxon>Oppiidae</taxon>
        <taxon>Medioppia</taxon>
    </lineage>
</organism>
<dbReference type="InterPro" id="IPR011990">
    <property type="entry name" value="TPR-like_helical_dom_sf"/>
</dbReference>
<evidence type="ECO:0000256" key="7">
    <source>
        <dbReference type="PROSITE-ProRule" id="PRU00339"/>
    </source>
</evidence>
<dbReference type="Proteomes" id="UP000759131">
    <property type="component" value="Unassembled WGS sequence"/>
</dbReference>
<dbReference type="AlphaFoldDB" id="A0A7R9KGS4"/>
<evidence type="ECO:0000256" key="5">
    <source>
        <dbReference type="ARBA" id="ARBA00022803"/>
    </source>
</evidence>
<evidence type="ECO:0000313" key="9">
    <source>
        <dbReference type="EMBL" id="CAD7621482.1"/>
    </source>
</evidence>
<dbReference type="OrthoDB" id="10006270at2759"/>
<dbReference type="SMART" id="SM00028">
    <property type="entry name" value="TPR"/>
    <property type="match status" value="7"/>
</dbReference>
<dbReference type="GO" id="GO:0045842">
    <property type="term" value="P:positive regulation of mitotic metaphase/anaphase transition"/>
    <property type="evidence" value="ECO:0007669"/>
    <property type="project" value="TreeGrafter"/>
</dbReference>
<feature type="repeat" description="TPR" evidence="7">
    <location>
        <begin position="509"/>
        <end position="542"/>
    </location>
</feature>
<keyword evidence="10" id="KW-1185">Reference proteome</keyword>
<evidence type="ECO:0000256" key="6">
    <source>
        <dbReference type="ARBA" id="ARBA00023306"/>
    </source>
</evidence>
<sequence length="636" mass="73234">MNSCSLDVQKWRHIRDDYIAGQQYKSAVFWSDKIVSLSAGHTDDVYQQAICFYHLNEFHRAIHCIKSRQLHTTVLSCRHLVAKCHFSAKEYKEALEVLEYDYNDTKSMDITGGDREGDNKFSAKEYKEALEVLEYDYNDTKSMDITGGDREGDNKWNSGIALLKGQIYEALDNRMIAITCFKDALKYDVFCYEAFYSLTQHQMLTRNEEEAIIGSLEFENQCTKDETKFVRFLYESQLKKYDKPGDITVPNEFSNILYENVDFMTTLAERHYYNCEYQQCFRITSQVLTRDLYHTQCLPIHLSCLMELKKTNALFDLAHKLVDLYPESSLSWFAVGCYYLLINKTDAARRFLSKATTLDNVLAPAWLLYGHSFAVESEHDQAMAAYFKASHLMRGCHLPLLYIGLEYGLTDNTKLAERFFKQALEIAPNDPFVLHELGVIAYQSSNFTSAEKHFRDALNIIKNRKEITVLPDKWEPLLNNMGHVLRKLKKYEEAIDFHKQALILSPQNPSTYSALGFVYSLMTKWNESVEYFHKALGLKRDDSFSTTMLGHAIEHLVTEISIFHDSTNGTENAVKYEKQTVITDFLLSKANEEKILPNVKITGSRSKSNIINTTPQPPDTPLPDLSANDCEMDISN</sequence>
<keyword evidence="3" id="KW-0498">Mitosis</keyword>
<dbReference type="GO" id="GO:0051301">
    <property type="term" value="P:cell division"/>
    <property type="evidence" value="ECO:0007669"/>
    <property type="project" value="UniProtKB-KW"/>
</dbReference>
<dbReference type="GO" id="GO:0016567">
    <property type="term" value="P:protein ubiquitination"/>
    <property type="evidence" value="ECO:0007669"/>
    <property type="project" value="TreeGrafter"/>
</dbReference>